<evidence type="ECO:0000313" key="2">
    <source>
        <dbReference type="Proteomes" id="UP000243105"/>
    </source>
</evidence>
<dbReference type="PANTHER" id="PTHR43393">
    <property type="entry name" value="CYTOKININ RIBOSIDE 5'-MONOPHOSPHATE PHOSPHORIBOHYDROLASE"/>
    <property type="match status" value="1"/>
</dbReference>
<dbReference type="GO" id="GO:0005829">
    <property type="term" value="C:cytosol"/>
    <property type="evidence" value="ECO:0007669"/>
    <property type="project" value="TreeGrafter"/>
</dbReference>
<dbReference type="InterPro" id="IPR052341">
    <property type="entry name" value="LOG_family_nucleotidases"/>
</dbReference>
<name>A0A916LHS7_KRYT1</name>
<organism evidence="1 2">
    <name type="scientific">Kryptobacter tengchongensis</name>
    <dbReference type="NCBI Taxonomy" id="1643429"/>
    <lineage>
        <taxon>Bacteria</taxon>
        <taxon>Pseudomonadati</taxon>
        <taxon>Candidatus Kryptoniota</taxon>
        <taxon>Candidatus Kryptobacter</taxon>
    </lineage>
</organism>
<accession>A0A916LHS7</accession>
<evidence type="ECO:0008006" key="3">
    <source>
        <dbReference type="Google" id="ProtNLM"/>
    </source>
</evidence>
<dbReference type="RefSeq" id="WP_072263432.1">
    <property type="nucleotide sequence ID" value="NZ_CZVV01000001.1"/>
</dbReference>
<dbReference type="EMBL" id="CZVV01000001">
    <property type="protein sequence ID" value="CUS95967.1"/>
    <property type="molecule type" value="Genomic_DNA"/>
</dbReference>
<dbReference type="Pfam" id="PF18306">
    <property type="entry name" value="LDcluster4"/>
    <property type="match status" value="1"/>
</dbReference>
<dbReference type="AlphaFoldDB" id="A0A916LHS7"/>
<dbReference type="Gene3D" id="3.40.50.450">
    <property type="match status" value="1"/>
</dbReference>
<dbReference type="InterPro" id="IPR041164">
    <property type="entry name" value="LDcluster4"/>
</dbReference>
<proteinExistence type="predicted"/>
<reference evidence="1 2" key="1">
    <citation type="submission" date="2015-11" db="EMBL/GenBank/DDBJ databases">
        <authorList>
            <person name="Varghese N."/>
        </authorList>
    </citation>
    <scope>NUCLEOTIDE SEQUENCE [LARGE SCALE GENOMIC DNA]</scope>
    <source>
        <strain evidence="1 2">JGI-25</strain>
    </source>
</reference>
<evidence type="ECO:0000313" key="1">
    <source>
        <dbReference type="EMBL" id="CUS95967.1"/>
    </source>
</evidence>
<gene>
    <name evidence="1" type="ORF">JGI25_00031</name>
</gene>
<dbReference type="SUPFAM" id="SSF102405">
    <property type="entry name" value="MCP/YpsA-like"/>
    <property type="match status" value="1"/>
</dbReference>
<dbReference type="Proteomes" id="UP000243105">
    <property type="component" value="Unassembled WGS sequence"/>
</dbReference>
<sequence>MGEKIITIFGSSKPVEGEIEYEFARKLGYELGKVGFTICNGGYGGTMEATARGAKEAGAKTIGITVATFGGSANKWIDEEIKARDLFERLKILIEKGDGYVVLKGGTGTLVEISLVWELMNKGLINPKPFIAVSFWSPVIEIISEQLRYESREDVAEFIRVMNNIDEIVKYMAQRLIAYK</sequence>
<comment type="caution">
    <text evidence="1">The sequence shown here is derived from an EMBL/GenBank/DDBJ whole genome shotgun (WGS) entry which is preliminary data.</text>
</comment>
<protein>
    <recommendedName>
        <fullName evidence="3">DNA-binding protein</fullName>
    </recommendedName>
</protein>
<dbReference type="PANTHER" id="PTHR43393:SF1">
    <property type="entry name" value="PYRIMIDINE_PURINE NUCLEOTIDE 5'-MONOPHOSPHATE NUCLEOSIDASE"/>
    <property type="match status" value="1"/>
</dbReference>